<accession>A0A7R9T2P8</accession>
<dbReference type="PANTHER" id="PTHR47219:SF20">
    <property type="entry name" value="TBC1 DOMAIN FAMILY MEMBER 2B"/>
    <property type="match status" value="1"/>
</dbReference>
<sequence length="308" mass="35422">MDEKFWTRARDAPGTLATCALDRDSALKRAVRKGVPSDLRCEAWFACSGARELKKMGPMDSYYEKLLVMKVDQKVVDQIELDLARTFPANEKYERGEGGQRGNDVLRRMLYAYARHNRKTGYCQGMNYIAAFLWLVMGDEEKAFWTFTALLDVVLPSDVHARDIKGTISQYKILHKLLQSNVPKVARHLKELDVDLVMIASKWLLCLFVESFPATTAARVLDCLTYEGEKVWFRVAIAMMKMYERDILECDSLPDVMLCLKHAFANQTDADELLKFTFERVSLSNKTIAAHREIVAAEMEEERNNQRR</sequence>
<dbReference type="Gene3D" id="1.10.8.270">
    <property type="entry name" value="putative rabgap domain of human tbc1 domain family member 14 like domains"/>
    <property type="match status" value="1"/>
</dbReference>
<protein>
    <recommendedName>
        <fullName evidence="1">Rab-GAP TBC domain-containing protein</fullName>
    </recommendedName>
</protein>
<dbReference type="Pfam" id="PF00566">
    <property type="entry name" value="RabGAP-TBC"/>
    <property type="match status" value="1"/>
</dbReference>
<evidence type="ECO:0000259" key="1">
    <source>
        <dbReference type="PROSITE" id="PS50086"/>
    </source>
</evidence>
<dbReference type="SUPFAM" id="SSF47923">
    <property type="entry name" value="Ypt/Rab-GAP domain of gyp1p"/>
    <property type="match status" value="2"/>
</dbReference>
<dbReference type="GO" id="GO:0031267">
    <property type="term" value="F:small GTPase binding"/>
    <property type="evidence" value="ECO:0007669"/>
    <property type="project" value="TreeGrafter"/>
</dbReference>
<dbReference type="Gene3D" id="1.10.10.750">
    <property type="entry name" value="Ypt/Rab-GAP domain of gyp1p, domain 1"/>
    <property type="match status" value="1"/>
</dbReference>
<dbReference type="AlphaFoldDB" id="A0A7R9T2P8"/>
<dbReference type="Gene3D" id="1.10.472.80">
    <property type="entry name" value="Ypt/Rab-GAP domain of gyp1p, domain 3"/>
    <property type="match status" value="1"/>
</dbReference>
<proteinExistence type="predicted"/>
<dbReference type="PANTHER" id="PTHR47219">
    <property type="entry name" value="RAB GTPASE-ACTIVATING PROTEIN 1-LIKE"/>
    <property type="match status" value="1"/>
</dbReference>
<organism evidence="2">
    <name type="scientific">Ostreococcus sp. 'lucimarinus'</name>
    <dbReference type="NCBI Taxonomy" id="242159"/>
    <lineage>
        <taxon>Eukaryota</taxon>
        <taxon>Viridiplantae</taxon>
        <taxon>Chlorophyta</taxon>
        <taxon>Mamiellophyceae</taxon>
        <taxon>Mamiellales</taxon>
        <taxon>Bathycoccaceae</taxon>
        <taxon>Ostreococcus</taxon>
    </lineage>
</organism>
<dbReference type="EMBL" id="HBDX01004203">
    <property type="protein sequence ID" value="CAD8222895.1"/>
    <property type="molecule type" value="Transcribed_RNA"/>
</dbReference>
<dbReference type="FunFam" id="1.10.8.270:FF:000026">
    <property type="entry name" value="TBC (Tre-2/Bub2/Cdc16) domain family"/>
    <property type="match status" value="1"/>
</dbReference>
<reference evidence="2" key="1">
    <citation type="submission" date="2021-01" db="EMBL/GenBank/DDBJ databases">
        <authorList>
            <person name="Corre E."/>
            <person name="Pelletier E."/>
            <person name="Niang G."/>
            <person name="Scheremetjew M."/>
            <person name="Finn R."/>
            <person name="Kale V."/>
            <person name="Holt S."/>
            <person name="Cochrane G."/>
            <person name="Meng A."/>
            <person name="Brown T."/>
            <person name="Cohen L."/>
        </authorList>
    </citation>
    <scope>NUCLEOTIDE SEQUENCE</scope>
    <source>
        <strain evidence="2">Clade-A-BCC118000</strain>
    </source>
</reference>
<dbReference type="SMART" id="SM00164">
    <property type="entry name" value="TBC"/>
    <property type="match status" value="1"/>
</dbReference>
<dbReference type="InterPro" id="IPR050302">
    <property type="entry name" value="Rab_GAP_TBC_domain"/>
</dbReference>
<evidence type="ECO:0000313" key="2">
    <source>
        <dbReference type="EMBL" id="CAD8222895.1"/>
    </source>
</evidence>
<dbReference type="InterPro" id="IPR035969">
    <property type="entry name" value="Rab-GAP_TBC_sf"/>
</dbReference>
<dbReference type="GO" id="GO:0005096">
    <property type="term" value="F:GTPase activator activity"/>
    <property type="evidence" value="ECO:0007669"/>
    <property type="project" value="TreeGrafter"/>
</dbReference>
<gene>
    <name evidence="2" type="ORF">OLUC0939_LOCUS3619</name>
</gene>
<feature type="domain" description="Rab-GAP TBC" evidence="1">
    <location>
        <begin position="34"/>
        <end position="228"/>
    </location>
</feature>
<name>A0A7R9T2P8_9CHLO</name>
<dbReference type="PROSITE" id="PS50086">
    <property type="entry name" value="TBC_RABGAP"/>
    <property type="match status" value="1"/>
</dbReference>
<dbReference type="InterPro" id="IPR000195">
    <property type="entry name" value="Rab-GAP-TBC_dom"/>
</dbReference>